<dbReference type="Gene3D" id="3.30.700.10">
    <property type="entry name" value="Glycoprotein, Type 4 Pilin"/>
    <property type="match status" value="1"/>
</dbReference>
<dbReference type="PROSITE" id="PS00409">
    <property type="entry name" value="PROKAR_NTER_METHYL"/>
    <property type="match status" value="1"/>
</dbReference>
<dbReference type="AlphaFoldDB" id="A0A382VMI2"/>
<organism evidence="1">
    <name type="scientific">marine metagenome</name>
    <dbReference type="NCBI Taxonomy" id="408172"/>
    <lineage>
        <taxon>unclassified sequences</taxon>
        <taxon>metagenomes</taxon>
        <taxon>ecological metagenomes</taxon>
    </lineage>
</organism>
<evidence type="ECO:0000313" key="1">
    <source>
        <dbReference type="EMBL" id="SVD47759.1"/>
    </source>
</evidence>
<evidence type="ECO:0008006" key="2">
    <source>
        <dbReference type="Google" id="ProtNLM"/>
    </source>
</evidence>
<dbReference type="EMBL" id="UINC01153183">
    <property type="protein sequence ID" value="SVD47759.1"/>
    <property type="molecule type" value="Genomic_DNA"/>
</dbReference>
<dbReference type="PANTHER" id="PTHR30093:SF2">
    <property type="entry name" value="TYPE II SECRETION SYSTEM PROTEIN H"/>
    <property type="match status" value="1"/>
</dbReference>
<reference evidence="1" key="1">
    <citation type="submission" date="2018-05" db="EMBL/GenBank/DDBJ databases">
        <authorList>
            <person name="Lanie J.A."/>
            <person name="Ng W.-L."/>
            <person name="Kazmierczak K.M."/>
            <person name="Andrzejewski T.M."/>
            <person name="Davidsen T.M."/>
            <person name="Wayne K.J."/>
            <person name="Tettelin H."/>
            <person name="Glass J.I."/>
            <person name="Rusch D."/>
            <person name="Podicherti R."/>
            <person name="Tsui H.-C.T."/>
            <person name="Winkler M.E."/>
        </authorList>
    </citation>
    <scope>NUCLEOTIDE SEQUENCE</scope>
</reference>
<proteinExistence type="predicted"/>
<feature type="non-terminal residue" evidence="1">
    <location>
        <position position="46"/>
    </location>
</feature>
<dbReference type="SUPFAM" id="SSF54523">
    <property type="entry name" value="Pili subunits"/>
    <property type="match status" value="1"/>
</dbReference>
<dbReference type="InterPro" id="IPR012902">
    <property type="entry name" value="N_methyl_site"/>
</dbReference>
<name>A0A382VMI2_9ZZZZ</name>
<gene>
    <name evidence="1" type="ORF">METZ01_LOCUS400613</name>
</gene>
<dbReference type="NCBIfam" id="TIGR02532">
    <property type="entry name" value="IV_pilin_GFxxxE"/>
    <property type="match status" value="1"/>
</dbReference>
<sequence>MKIKNKKSGFTLIELLVVIAIIAILAGLLLPALAKAKAKATGISCM</sequence>
<protein>
    <recommendedName>
        <fullName evidence="2">Prepilin-type N-terminal cleavage/methylation domain-containing protein</fullName>
    </recommendedName>
</protein>
<dbReference type="InterPro" id="IPR045584">
    <property type="entry name" value="Pilin-like"/>
</dbReference>
<dbReference type="PANTHER" id="PTHR30093">
    <property type="entry name" value="GENERAL SECRETION PATHWAY PROTEIN G"/>
    <property type="match status" value="1"/>
</dbReference>
<dbReference type="Pfam" id="PF07963">
    <property type="entry name" value="N_methyl"/>
    <property type="match status" value="1"/>
</dbReference>
<accession>A0A382VMI2</accession>